<proteinExistence type="predicted"/>
<dbReference type="Gene3D" id="3.40.50.2300">
    <property type="match status" value="1"/>
</dbReference>
<dbReference type="InterPro" id="IPR052910">
    <property type="entry name" value="ABC-Purine-Binding"/>
</dbReference>
<dbReference type="EMBL" id="UINC01011588">
    <property type="protein sequence ID" value="SVA51050.1"/>
    <property type="molecule type" value="Genomic_DNA"/>
</dbReference>
<name>A0A381WEU4_9ZZZZ</name>
<dbReference type="PANTHER" id="PTHR43208">
    <property type="entry name" value="ABC TRANSPORTER SUBSTRATE-BINDING PROTEIN"/>
    <property type="match status" value="1"/>
</dbReference>
<sequence>MKHLIKLATVMLAALLSFGVVSTASADKMKVGFIYIGPPGDHGWTYAHDQARLMVEEKLGDQVETTFVEGVPEGPDAER</sequence>
<evidence type="ECO:0000313" key="1">
    <source>
        <dbReference type="EMBL" id="SVA51050.1"/>
    </source>
</evidence>
<organism evidence="1">
    <name type="scientific">marine metagenome</name>
    <dbReference type="NCBI Taxonomy" id="408172"/>
    <lineage>
        <taxon>unclassified sequences</taxon>
        <taxon>metagenomes</taxon>
        <taxon>ecological metagenomes</taxon>
    </lineage>
</organism>
<reference evidence="1" key="1">
    <citation type="submission" date="2018-05" db="EMBL/GenBank/DDBJ databases">
        <authorList>
            <person name="Lanie J.A."/>
            <person name="Ng W.-L."/>
            <person name="Kazmierczak K.M."/>
            <person name="Andrzejewski T.M."/>
            <person name="Davidsen T.M."/>
            <person name="Wayne K.J."/>
            <person name="Tettelin H."/>
            <person name="Glass J.I."/>
            <person name="Rusch D."/>
            <person name="Podicherti R."/>
            <person name="Tsui H.-C.T."/>
            <person name="Winkler M.E."/>
        </authorList>
    </citation>
    <scope>NUCLEOTIDE SEQUENCE</scope>
</reference>
<dbReference type="PANTHER" id="PTHR43208:SF1">
    <property type="entry name" value="ABC TRANSPORTER SUBSTRATE-BINDING PROTEIN"/>
    <property type="match status" value="1"/>
</dbReference>
<evidence type="ECO:0008006" key="2">
    <source>
        <dbReference type="Google" id="ProtNLM"/>
    </source>
</evidence>
<feature type="non-terminal residue" evidence="1">
    <location>
        <position position="79"/>
    </location>
</feature>
<dbReference type="AlphaFoldDB" id="A0A381WEU4"/>
<gene>
    <name evidence="1" type="ORF">METZ01_LOCUS103904</name>
</gene>
<accession>A0A381WEU4</accession>
<protein>
    <recommendedName>
        <fullName evidence="2">ABC transporter substrate-binding protein PnrA-like domain-containing protein</fullName>
    </recommendedName>
</protein>